<dbReference type="GO" id="GO:0046982">
    <property type="term" value="F:protein heterodimerization activity"/>
    <property type="evidence" value="ECO:0007669"/>
    <property type="project" value="InterPro"/>
</dbReference>
<keyword evidence="3" id="KW-0158">Chromosome</keyword>
<dbReference type="InterPro" id="IPR000164">
    <property type="entry name" value="Histone_H3/CENP-A"/>
</dbReference>
<protein>
    <recommendedName>
        <fullName evidence="5">Core Histone H2A/H2B/H3 domain-containing protein</fullName>
    </recommendedName>
</protein>
<dbReference type="InterPro" id="IPR007125">
    <property type="entry name" value="H2A/H2B/H3"/>
</dbReference>
<evidence type="ECO:0000256" key="2">
    <source>
        <dbReference type="ARBA" id="ARBA00010343"/>
    </source>
</evidence>
<reference evidence="6" key="1">
    <citation type="journal article" date="2021" name="Nat. Commun.">
        <title>Genetic determinants of endophytism in the Arabidopsis root mycobiome.</title>
        <authorList>
            <person name="Mesny F."/>
            <person name="Miyauchi S."/>
            <person name="Thiergart T."/>
            <person name="Pickel B."/>
            <person name="Atanasova L."/>
            <person name="Karlsson M."/>
            <person name="Huettel B."/>
            <person name="Barry K.W."/>
            <person name="Haridas S."/>
            <person name="Chen C."/>
            <person name="Bauer D."/>
            <person name="Andreopoulos W."/>
            <person name="Pangilinan J."/>
            <person name="LaButti K."/>
            <person name="Riley R."/>
            <person name="Lipzen A."/>
            <person name="Clum A."/>
            <person name="Drula E."/>
            <person name="Henrissat B."/>
            <person name="Kohler A."/>
            <person name="Grigoriev I.V."/>
            <person name="Martin F.M."/>
            <person name="Hacquard S."/>
        </authorList>
    </citation>
    <scope>NUCLEOTIDE SEQUENCE</scope>
    <source>
        <strain evidence="6">MPI-CAGE-AT-0016</strain>
    </source>
</reference>
<name>A0A8K0X4H9_9PEZI</name>
<keyword evidence="4" id="KW-0238">DNA-binding</keyword>
<proteinExistence type="inferred from homology"/>
<gene>
    <name evidence="6" type="ORF">B0T11DRAFT_297867</name>
</gene>
<dbReference type="AlphaFoldDB" id="A0A8K0X4H9"/>
<organism evidence="6 7">
    <name type="scientific">Plectosphaerella cucumerina</name>
    <dbReference type="NCBI Taxonomy" id="40658"/>
    <lineage>
        <taxon>Eukaryota</taxon>
        <taxon>Fungi</taxon>
        <taxon>Dikarya</taxon>
        <taxon>Ascomycota</taxon>
        <taxon>Pezizomycotina</taxon>
        <taxon>Sordariomycetes</taxon>
        <taxon>Hypocreomycetidae</taxon>
        <taxon>Glomerellales</taxon>
        <taxon>Plectosphaerellaceae</taxon>
        <taxon>Plectosphaerella</taxon>
    </lineage>
</organism>
<dbReference type="InterPro" id="IPR009072">
    <property type="entry name" value="Histone-fold"/>
</dbReference>
<dbReference type="Pfam" id="PF00125">
    <property type="entry name" value="Histone"/>
    <property type="match status" value="1"/>
</dbReference>
<comment type="subcellular location">
    <subcellularLocation>
        <location evidence="1">Chromosome</location>
    </subcellularLocation>
</comment>
<evidence type="ECO:0000313" key="7">
    <source>
        <dbReference type="Proteomes" id="UP000813385"/>
    </source>
</evidence>
<dbReference type="EMBL" id="JAGPXD010000003">
    <property type="protein sequence ID" value="KAH7362443.1"/>
    <property type="molecule type" value="Genomic_DNA"/>
</dbReference>
<comment type="similarity">
    <text evidence="2">Belongs to the histone H3 family.</text>
</comment>
<dbReference type="Proteomes" id="UP000813385">
    <property type="component" value="Unassembled WGS sequence"/>
</dbReference>
<keyword evidence="4" id="KW-0544">Nucleosome core</keyword>
<dbReference type="SUPFAM" id="SSF47113">
    <property type="entry name" value="Histone-fold"/>
    <property type="match status" value="1"/>
</dbReference>
<dbReference type="GO" id="GO:0030527">
    <property type="term" value="F:structural constituent of chromatin"/>
    <property type="evidence" value="ECO:0007669"/>
    <property type="project" value="InterPro"/>
</dbReference>
<dbReference type="GO" id="GO:0000786">
    <property type="term" value="C:nucleosome"/>
    <property type="evidence" value="ECO:0007669"/>
    <property type="project" value="UniProtKB-KW"/>
</dbReference>
<sequence length="129" mass="14596">MAFKPAVMGNGKKIRAGRKRHVRIDGTAIENLIKARTHRTRADKDVKAFRRLVKEVCQDTGMGLHIKKLALDVMHAASEAYIIELFRVAKLCASIDSRSTVMPDDLDLAKISLRMFLWPGREVKLEDSH</sequence>
<evidence type="ECO:0000256" key="1">
    <source>
        <dbReference type="ARBA" id="ARBA00004286"/>
    </source>
</evidence>
<dbReference type="GO" id="GO:0003677">
    <property type="term" value="F:DNA binding"/>
    <property type="evidence" value="ECO:0007669"/>
    <property type="project" value="InterPro"/>
</dbReference>
<dbReference type="PANTHER" id="PTHR11426">
    <property type="entry name" value="HISTONE H3"/>
    <property type="match status" value="1"/>
</dbReference>
<keyword evidence="7" id="KW-1185">Reference proteome</keyword>
<evidence type="ECO:0000313" key="6">
    <source>
        <dbReference type="EMBL" id="KAH7362443.1"/>
    </source>
</evidence>
<dbReference type="SMART" id="SM00428">
    <property type="entry name" value="H3"/>
    <property type="match status" value="1"/>
</dbReference>
<feature type="domain" description="Core Histone H2A/H2B/H3" evidence="5">
    <location>
        <begin position="29"/>
        <end position="109"/>
    </location>
</feature>
<accession>A0A8K0X4H9</accession>
<evidence type="ECO:0000259" key="5">
    <source>
        <dbReference type="Pfam" id="PF00125"/>
    </source>
</evidence>
<comment type="caution">
    <text evidence="6">The sequence shown here is derived from an EMBL/GenBank/DDBJ whole genome shotgun (WGS) entry which is preliminary data.</text>
</comment>
<dbReference type="Gene3D" id="1.10.20.10">
    <property type="entry name" value="Histone, subunit A"/>
    <property type="match status" value="1"/>
</dbReference>
<evidence type="ECO:0000256" key="4">
    <source>
        <dbReference type="ARBA" id="ARBA00023269"/>
    </source>
</evidence>
<evidence type="ECO:0000256" key="3">
    <source>
        <dbReference type="ARBA" id="ARBA00022454"/>
    </source>
</evidence>